<name>A0AAN2PG07_9BACI</name>
<dbReference type="AlphaFoldDB" id="A0AAN2PG07"/>
<gene>
    <name evidence="1" type="ORF">BN1180_01583</name>
</gene>
<keyword evidence="2" id="KW-1185">Reference proteome</keyword>
<protein>
    <submittedName>
        <fullName evidence="1">Uncharacterized protein</fullName>
    </submittedName>
</protein>
<comment type="caution">
    <text evidence="1">The sequence shown here is derived from an EMBL/GenBank/DDBJ whole genome shotgun (WGS) entry which is preliminary data.</text>
</comment>
<organism evidence="1 2">
    <name type="scientific">Peribacillus simplex</name>
    <dbReference type="NCBI Taxonomy" id="1478"/>
    <lineage>
        <taxon>Bacteria</taxon>
        <taxon>Bacillati</taxon>
        <taxon>Bacillota</taxon>
        <taxon>Bacilli</taxon>
        <taxon>Bacillales</taxon>
        <taxon>Bacillaceae</taxon>
        <taxon>Peribacillus</taxon>
    </lineage>
</organism>
<dbReference type="EMBL" id="CCXW01000001">
    <property type="protein sequence ID" value="CEG31439.1"/>
    <property type="molecule type" value="Genomic_DNA"/>
</dbReference>
<sequence length="56" mass="6304">MKFYGHGVVWDSENNKPLCEFVDGELKTTADGVIKTLKQLGYKAEKEKNTSKIEGK</sequence>
<dbReference type="RefSeq" id="WP_157830975.1">
    <property type="nucleotide sequence ID" value="NZ_CCXW01000001.1"/>
</dbReference>
<reference evidence="1 2" key="1">
    <citation type="journal article" date="2014" name="Genome Announc.">
        <title>Genome Sequence of Bacillus simplex Strain P558, Isolated from a Human Fecal Sample.</title>
        <authorList>
            <person name="Croce O."/>
            <person name="Hugon P."/>
            <person name="Lagier J.C."/>
            <person name="Bibi F."/>
            <person name="Robert C."/>
            <person name="Azhar E.I."/>
            <person name="Raoult D."/>
            <person name="Fournier P.E."/>
        </authorList>
    </citation>
    <scope>NUCLEOTIDE SEQUENCE [LARGE SCALE GENOMIC DNA]</scope>
    <source>
        <strain evidence="1 2">P558</strain>
    </source>
</reference>
<evidence type="ECO:0000313" key="2">
    <source>
        <dbReference type="Proteomes" id="UP000182110"/>
    </source>
</evidence>
<accession>A0AAN2PG07</accession>
<evidence type="ECO:0000313" key="1">
    <source>
        <dbReference type="EMBL" id="CEG31439.1"/>
    </source>
</evidence>
<proteinExistence type="predicted"/>
<dbReference type="Proteomes" id="UP000182110">
    <property type="component" value="Unassembled WGS sequence"/>
</dbReference>